<accession>A0ACC0VLE6</accession>
<reference evidence="1 2" key="1">
    <citation type="journal article" date="2022" name="bioRxiv">
        <title>The genome of the oomycete Peronosclerospora sorghi, a cosmopolitan pathogen of maize and sorghum, is inflated with dispersed pseudogenes.</title>
        <authorList>
            <person name="Fletcher K."/>
            <person name="Martin F."/>
            <person name="Isakeit T."/>
            <person name="Cavanaugh K."/>
            <person name="Magill C."/>
            <person name="Michelmore R."/>
        </authorList>
    </citation>
    <scope>NUCLEOTIDE SEQUENCE [LARGE SCALE GENOMIC DNA]</scope>
    <source>
        <strain evidence="1">P6</strain>
    </source>
</reference>
<organism evidence="1 2">
    <name type="scientific">Peronosclerospora sorghi</name>
    <dbReference type="NCBI Taxonomy" id="230839"/>
    <lineage>
        <taxon>Eukaryota</taxon>
        <taxon>Sar</taxon>
        <taxon>Stramenopiles</taxon>
        <taxon>Oomycota</taxon>
        <taxon>Peronosporomycetes</taxon>
        <taxon>Peronosporales</taxon>
        <taxon>Peronosporaceae</taxon>
        <taxon>Peronosclerospora</taxon>
    </lineage>
</organism>
<dbReference type="EMBL" id="CM047587">
    <property type="protein sequence ID" value="KAI9906601.1"/>
    <property type="molecule type" value="Genomic_DNA"/>
</dbReference>
<comment type="caution">
    <text evidence="1">The sequence shown here is derived from an EMBL/GenBank/DDBJ whole genome shotgun (WGS) entry which is preliminary data.</text>
</comment>
<protein>
    <submittedName>
        <fullName evidence="1">Uncharacterized protein</fullName>
    </submittedName>
</protein>
<gene>
    <name evidence="1" type="ORF">PsorP6_002785</name>
</gene>
<evidence type="ECO:0000313" key="2">
    <source>
        <dbReference type="Proteomes" id="UP001163321"/>
    </source>
</evidence>
<proteinExistence type="predicted"/>
<dbReference type="Proteomes" id="UP001163321">
    <property type="component" value="Chromosome 8"/>
</dbReference>
<keyword evidence="2" id="KW-1185">Reference proteome</keyword>
<sequence>MMYPGAGSLSFTSMVTALAQQCPSFNINHQYMRSKTLNTRLQCRAEESNCQPKALIVHMHWKGKINTVLLFGRDKSVGCKGTILRLDMRSVSIVFLPSIFALWSTVSSTVLNISDTQALPSDDPKTKGHAMSDRPNGFPASGSLRMNETANGEERRVFSTITSQIKSMAKLPKPSLPKKSRNRASHPSPPQDPELVKTKALTEVEGIIEVKTLKEKASVFSRSRKSSIETLTKQYEPDVMTQVLFNAHKSGSGRTKKIALQLISEQLKLWEKQKKSVADVFKLLKLNGPERDLAISDGRLVILNQYAKDTSKGTESSDAVLIQTLLHGYDGDDKFALVLDSASKHSDDLTQGVAHELVEKYFSFLSSNEVSFDNLFLRLKLNDGPNGYQAIIDGRLTLLERFIKSKRGKDSSDAVLIQTLLKGYDGDDKFVRVLDPALKHSDHSTWEAAFELEKKYLLTLWNEKLSFDDLFQRLKMNDGPKAYVAISDGRLALLELFIKMHGHGEASDTFLIQTLVKGYGGDDKFAQKIKYFITLLDHEVSYDDLFSKLKLNDGLIKYEAVYDGRIKLLNEYIQFKSGESSSGSALIQTLVKGYGGGEKFALVLCAAQKDEKTIEEAAHALEIKYFETLSREVSVQDLFKRLKARRENASLFGSWKLKMLARYDAYLSNKKKTPM</sequence>
<evidence type="ECO:0000313" key="1">
    <source>
        <dbReference type="EMBL" id="KAI9906601.1"/>
    </source>
</evidence>
<name>A0ACC0VLE6_9STRA</name>